<sequence length="113" mass="12962">MGLNRSMAEDRGVVWGRRGVDFVSYCRDGYHGGLIWARADFPEKLAALRSGSWARKEAAEPRVWLMKWQRHGHGEGVCEMELMSRVWIFIEMVMAESDFGLACGDWVVVNRLN</sequence>
<name>A0AAW1X559_RUBAR</name>
<organism evidence="1 2">
    <name type="scientific">Rubus argutus</name>
    <name type="common">Southern blackberry</name>
    <dbReference type="NCBI Taxonomy" id="59490"/>
    <lineage>
        <taxon>Eukaryota</taxon>
        <taxon>Viridiplantae</taxon>
        <taxon>Streptophyta</taxon>
        <taxon>Embryophyta</taxon>
        <taxon>Tracheophyta</taxon>
        <taxon>Spermatophyta</taxon>
        <taxon>Magnoliopsida</taxon>
        <taxon>eudicotyledons</taxon>
        <taxon>Gunneridae</taxon>
        <taxon>Pentapetalae</taxon>
        <taxon>rosids</taxon>
        <taxon>fabids</taxon>
        <taxon>Rosales</taxon>
        <taxon>Rosaceae</taxon>
        <taxon>Rosoideae</taxon>
        <taxon>Rosoideae incertae sedis</taxon>
        <taxon>Rubus</taxon>
    </lineage>
</organism>
<dbReference type="EMBL" id="JBEDUW010000004">
    <property type="protein sequence ID" value="KAK9931925.1"/>
    <property type="molecule type" value="Genomic_DNA"/>
</dbReference>
<dbReference type="AlphaFoldDB" id="A0AAW1X559"/>
<reference evidence="1 2" key="1">
    <citation type="journal article" date="2023" name="G3 (Bethesda)">
        <title>A chromosome-length genome assembly and annotation of blackberry (Rubus argutus, cv. 'Hillquist').</title>
        <authorList>
            <person name="Bruna T."/>
            <person name="Aryal R."/>
            <person name="Dudchenko O."/>
            <person name="Sargent D.J."/>
            <person name="Mead D."/>
            <person name="Buti M."/>
            <person name="Cavallini A."/>
            <person name="Hytonen T."/>
            <person name="Andres J."/>
            <person name="Pham M."/>
            <person name="Weisz D."/>
            <person name="Mascagni F."/>
            <person name="Usai G."/>
            <person name="Natali L."/>
            <person name="Bassil N."/>
            <person name="Fernandez G.E."/>
            <person name="Lomsadze A."/>
            <person name="Armour M."/>
            <person name="Olukolu B."/>
            <person name="Poorten T."/>
            <person name="Britton C."/>
            <person name="Davik J."/>
            <person name="Ashrafi H."/>
            <person name="Aiden E.L."/>
            <person name="Borodovsky M."/>
            <person name="Worthington M."/>
        </authorList>
    </citation>
    <scope>NUCLEOTIDE SEQUENCE [LARGE SCALE GENOMIC DNA]</scope>
    <source>
        <strain evidence="1">PI 553951</strain>
    </source>
</reference>
<evidence type="ECO:0000313" key="1">
    <source>
        <dbReference type="EMBL" id="KAK9931925.1"/>
    </source>
</evidence>
<proteinExistence type="predicted"/>
<gene>
    <name evidence="1" type="ORF">M0R45_019179</name>
</gene>
<comment type="caution">
    <text evidence="1">The sequence shown here is derived from an EMBL/GenBank/DDBJ whole genome shotgun (WGS) entry which is preliminary data.</text>
</comment>
<accession>A0AAW1X559</accession>
<keyword evidence="2" id="KW-1185">Reference proteome</keyword>
<protein>
    <recommendedName>
        <fullName evidence="3">MHC class I antigen</fullName>
    </recommendedName>
</protein>
<evidence type="ECO:0008006" key="3">
    <source>
        <dbReference type="Google" id="ProtNLM"/>
    </source>
</evidence>
<evidence type="ECO:0000313" key="2">
    <source>
        <dbReference type="Proteomes" id="UP001457282"/>
    </source>
</evidence>
<dbReference type="Proteomes" id="UP001457282">
    <property type="component" value="Unassembled WGS sequence"/>
</dbReference>